<keyword evidence="5" id="KW-0949">S-adenosyl-L-methionine</keyword>
<dbReference type="Proteomes" id="UP000828390">
    <property type="component" value="Unassembled WGS sequence"/>
</dbReference>
<accession>A0A9D4BMU5</accession>
<dbReference type="FunFam" id="3.30.160.60:FF:000618">
    <property type="entry name" value="zinc finger protein 341 isoform X1"/>
    <property type="match status" value="1"/>
</dbReference>
<dbReference type="Pfam" id="PF00096">
    <property type="entry name" value="zf-C2H2"/>
    <property type="match status" value="11"/>
</dbReference>
<dbReference type="GO" id="GO:0042054">
    <property type="term" value="F:histone methyltransferase activity"/>
    <property type="evidence" value="ECO:0007669"/>
    <property type="project" value="InterPro"/>
</dbReference>
<feature type="domain" description="C2H2-type" evidence="16">
    <location>
        <begin position="782"/>
        <end position="809"/>
    </location>
</feature>
<dbReference type="InterPro" id="IPR036236">
    <property type="entry name" value="Znf_C2H2_sf"/>
</dbReference>
<feature type="domain" description="C2H2-type" evidence="16">
    <location>
        <begin position="978"/>
        <end position="1005"/>
    </location>
</feature>
<feature type="domain" description="C2H2-type" evidence="16">
    <location>
        <begin position="1062"/>
        <end position="1089"/>
    </location>
</feature>
<reference evidence="18" key="1">
    <citation type="journal article" date="2019" name="bioRxiv">
        <title>The Genome of the Zebra Mussel, Dreissena polymorpha: A Resource for Invasive Species Research.</title>
        <authorList>
            <person name="McCartney M.A."/>
            <person name="Auch B."/>
            <person name="Kono T."/>
            <person name="Mallez S."/>
            <person name="Zhang Y."/>
            <person name="Obille A."/>
            <person name="Becker A."/>
            <person name="Abrahante J.E."/>
            <person name="Garbe J."/>
            <person name="Badalamenti J.P."/>
            <person name="Herman A."/>
            <person name="Mangelson H."/>
            <person name="Liachko I."/>
            <person name="Sullivan S."/>
            <person name="Sone E.D."/>
            <person name="Koren S."/>
            <person name="Silverstein K.A.T."/>
            <person name="Beckman K.B."/>
            <person name="Gohl D.M."/>
        </authorList>
    </citation>
    <scope>NUCLEOTIDE SEQUENCE</scope>
    <source>
        <strain evidence="18">Duluth1</strain>
        <tissue evidence="18">Whole animal</tissue>
    </source>
</reference>
<dbReference type="InterPro" id="IPR013087">
    <property type="entry name" value="Znf_C2H2_type"/>
</dbReference>
<dbReference type="FunFam" id="3.30.160.60:FF:002069">
    <property type="entry name" value="Uncharacterized protein"/>
    <property type="match status" value="1"/>
</dbReference>
<dbReference type="EMBL" id="JAIWYP010000015">
    <property type="protein sequence ID" value="KAH3700636.1"/>
    <property type="molecule type" value="Genomic_DNA"/>
</dbReference>
<keyword evidence="4" id="KW-0808">Transferase</keyword>
<feature type="domain" description="C2H2-type" evidence="16">
    <location>
        <begin position="754"/>
        <end position="781"/>
    </location>
</feature>
<evidence type="ECO:0000256" key="11">
    <source>
        <dbReference type="ARBA" id="ARBA00023125"/>
    </source>
</evidence>
<evidence type="ECO:0000256" key="3">
    <source>
        <dbReference type="ARBA" id="ARBA00022603"/>
    </source>
</evidence>
<keyword evidence="8 14" id="KW-0863">Zinc-finger</keyword>
<dbReference type="GO" id="GO:0008270">
    <property type="term" value="F:zinc ion binding"/>
    <property type="evidence" value="ECO:0007669"/>
    <property type="project" value="UniProtKB-KW"/>
</dbReference>
<reference evidence="18" key="2">
    <citation type="submission" date="2020-11" db="EMBL/GenBank/DDBJ databases">
        <authorList>
            <person name="McCartney M.A."/>
            <person name="Auch B."/>
            <person name="Kono T."/>
            <person name="Mallez S."/>
            <person name="Becker A."/>
            <person name="Gohl D.M."/>
            <person name="Silverstein K.A.T."/>
            <person name="Koren S."/>
            <person name="Bechman K.B."/>
            <person name="Herman A."/>
            <person name="Abrahante J.E."/>
            <person name="Garbe J."/>
        </authorList>
    </citation>
    <scope>NUCLEOTIDE SEQUENCE</scope>
    <source>
        <strain evidence="18">Duluth1</strain>
        <tissue evidence="18">Whole animal</tissue>
    </source>
</reference>
<feature type="compositionally biased region" description="Basic and acidic residues" evidence="15">
    <location>
        <begin position="313"/>
        <end position="323"/>
    </location>
</feature>
<name>A0A9D4BMU5_DREPO</name>
<evidence type="ECO:0000256" key="5">
    <source>
        <dbReference type="ARBA" id="ARBA00022691"/>
    </source>
</evidence>
<dbReference type="FunFam" id="3.30.160.60:FF:000123">
    <property type="entry name" value="transcriptional repressor CTCF isoform X1"/>
    <property type="match status" value="1"/>
</dbReference>
<gene>
    <name evidence="18" type="ORF">DPMN_075613</name>
</gene>
<keyword evidence="11" id="KW-0238">DNA-binding</keyword>
<feature type="domain" description="C2H2-type" evidence="16">
    <location>
        <begin position="894"/>
        <end position="921"/>
    </location>
</feature>
<evidence type="ECO:0000256" key="6">
    <source>
        <dbReference type="ARBA" id="ARBA00022723"/>
    </source>
</evidence>
<keyword evidence="10" id="KW-0805">Transcription regulation</keyword>
<dbReference type="SMART" id="SM00317">
    <property type="entry name" value="SET"/>
    <property type="match status" value="1"/>
</dbReference>
<feature type="domain" description="C2H2-type" evidence="16">
    <location>
        <begin position="1034"/>
        <end position="1061"/>
    </location>
</feature>
<feature type="domain" description="C2H2-type" evidence="16">
    <location>
        <begin position="866"/>
        <end position="893"/>
    </location>
</feature>
<evidence type="ECO:0000313" key="18">
    <source>
        <dbReference type="EMBL" id="KAH3700636.1"/>
    </source>
</evidence>
<evidence type="ECO:0000256" key="13">
    <source>
        <dbReference type="ARBA" id="ARBA00023242"/>
    </source>
</evidence>
<sequence>MFAMNPDEQCQFIGSNSSVPGNMNADFSNVETIPPHRLSLSDVSKEADDQPLLGRWYALPSENDHVDAVQGSDDMAFRNVLLRSSSDKTSPMFYPGSVTKQCEISVFKGNSSVCSTPTLNAAGIINDKRQFLDSSFVAFLNSKIMDVKSVLSTLDTDTLHGRGSHGDIYIQIPDGQDQNMHLPRLSPKSPQPQYYQQQQPQLVTTVKSPQGVFDEIQDFGDQILEEHKLRALNELRLSQIGCQKVWLDFENKQIMPSLPHSATDSTSHHDFVFENEANAVITSPVQVLPVSVNSLITSSLLTSASSESTASRGKRDCGDKSIQKDFPSNQSIGLSSDVKYSMDQKKEILPVNDPNFSMPLMGCEDLWQDITESQTNEMPVSSNTIFNLEEVSVTTKVVNSNLAAESAECSDDDFEEIFIERNQKKSKSYNSNILAPKRVCGQVSFRVLGKPRNAAKTTAALLIKPAKRKLNKKGDLVSAKRVKKAKTLGKDKTENRLRKRNLACCMDLEPSDNDHFLYCGECNKKFEGDCPVHGPYNFIQDKEVPEGDPCRADHTLPDDLEIKTSKLFLAGLGVFSKVGLESRIMFGPYCGDTISYNHKSGYCWQIYKEGKVSHCVDAQNKATSNWMRYVNCAMTEADQNLVAFQYKGGIYYCTFKPVTPGEELLVYYGDEYARELGIYRDKNFLFRPKYFNGEESDILQTVMTQQLENEILQKKKNIENTDEKECNGEVWNNTSKNSSNLKTHMRIHAGERPYKCGLCGYESNQSYSLKTHMKIHTGEKPYKCEVCGYECNNSYSLKTHMRIHTGEKPYKCEVCGYECNQSGNLKTHMRIHKGEREYKCEVCGKAFNFSCNLKTHMSIHTGEKKYKCEVCGYECNQSGSLKIHMTIHTGEREYKCEVCGKAFNRSGHLKTHMRIHTGEKPYKCEICVKAFNQKVILKTHMRIHTGEREYKCQVCGKAFNQSCHLKKHMSIHTGERKYKCEVCGYECNQSGNLKIHMRIHTGEKKYKCEVCGYECNHTSNLKKHMSIHTGERKFKCEVCGYECKQSGNLKIHMRIHTGEGLCKCEVCGNTFNQSGNLKTHMRIHKGERERERERESTSVRCVEIHSTRVVT</sequence>
<evidence type="ECO:0000256" key="2">
    <source>
        <dbReference type="ARBA" id="ARBA00006991"/>
    </source>
</evidence>
<feature type="domain" description="C2H2-type" evidence="16">
    <location>
        <begin position="810"/>
        <end position="837"/>
    </location>
</feature>
<proteinExistence type="inferred from homology"/>
<dbReference type="FunFam" id="3.30.160.60:FF:000446">
    <property type="entry name" value="Zinc finger protein"/>
    <property type="match status" value="1"/>
</dbReference>
<dbReference type="InterPro" id="IPR046341">
    <property type="entry name" value="SET_dom_sf"/>
</dbReference>
<feature type="domain" description="C2H2-type" evidence="16">
    <location>
        <begin position="922"/>
        <end position="949"/>
    </location>
</feature>
<evidence type="ECO:0000256" key="10">
    <source>
        <dbReference type="ARBA" id="ARBA00023015"/>
    </source>
</evidence>
<evidence type="ECO:0000256" key="1">
    <source>
        <dbReference type="ARBA" id="ARBA00004123"/>
    </source>
</evidence>
<evidence type="ECO:0000256" key="15">
    <source>
        <dbReference type="SAM" id="MobiDB-lite"/>
    </source>
</evidence>
<feature type="domain" description="SET" evidence="17">
    <location>
        <begin position="558"/>
        <end position="669"/>
    </location>
</feature>
<dbReference type="Gene3D" id="2.170.270.10">
    <property type="entry name" value="SET domain"/>
    <property type="match status" value="1"/>
</dbReference>
<evidence type="ECO:0000256" key="4">
    <source>
        <dbReference type="ARBA" id="ARBA00022679"/>
    </source>
</evidence>
<keyword evidence="19" id="KW-1185">Reference proteome</keyword>
<dbReference type="Pfam" id="PF23611">
    <property type="entry name" value="zf-C2H2_16"/>
    <property type="match status" value="1"/>
</dbReference>
<feature type="region of interest" description="Disordered" evidence="15">
    <location>
        <begin position="307"/>
        <end position="330"/>
    </location>
</feature>
<dbReference type="PROSITE" id="PS50280">
    <property type="entry name" value="SET"/>
    <property type="match status" value="1"/>
</dbReference>
<dbReference type="GO" id="GO:0005634">
    <property type="term" value="C:nucleus"/>
    <property type="evidence" value="ECO:0007669"/>
    <property type="project" value="UniProtKB-SubCell"/>
</dbReference>
<evidence type="ECO:0000256" key="7">
    <source>
        <dbReference type="ARBA" id="ARBA00022737"/>
    </source>
</evidence>
<dbReference type="GO" id="GO:0032259">
    <property type="term" value="P:methylation"/>
    <property type="evidence" value="ECO:0007669"/>
    <property type="project" value="UniProtKB-KW"/>
</dbReference>
<keyword evidence="12" id="KW-0804">Transcription</keyword>
<keyword evidence="13" id="KW-0539">Nucleus</keyword>
<dbReference type="AlphaFoldDB" id="A0A9D4BMU5"/>
<evidence type="ECO:0000259" key="16">
    <source>
        <dbReference type="PROSITE" id="PS50157"/>
    </source>
</evidence>
<dbReference type="PANTHER" id="PTHR24393">
    <property type="entry name" value="ZINC FINGER PROTEIN"/>
    <property type="match status" value="1"/>
</dbReference>
<dbReference type="GO" id="GO:0000978">
    <property type="term" value="F:RNA polymerase II cis-regulatory region sequence-specific DNA binding"/>
    <property type="evidence" value="ECO:0007669"/>
    <property type="project" value="TreeGrafter"/>
</dbReference>
<dbReference type="FunFam" id="3.30.160.60:FF:001370">
    <property type="entry name" value="Zinc finger protein"/>
    <property type="match status" value="2"/>
</dbReference>
<dbReference type="FunFam" id="3.30.160.60:FF:000303">
    <property type="entry name" value="Zinc finger protein 41"/>
    <property type="match status" value="1"/>
</dbReference>
<dbReference type="Gene3D" id="3.30.160.60">
    <property type="entry name" value="Classic Zinc Finger"/>
    <property type="match status" value="13"/>
</dbReference>
<dbReference type="PANTHER" id="PTHR24393:SF15">
    <property type="entry name" value="IP01243P-RELATED"/>
    <property type="match status" value="1"/>
</dbReference>
<dbReference type="InterPro" id="IPR044417">
    <property type="entry name" value="PRDM7_9_PR-SET"/>
</dbReference>
<dbReference type="PROSITE" id="PS00028">
    <property type="entry name" value="ZINC_FINGER_C2H2_1"/>
    <property type="match status" value="11"/>
</dbReference>
<evidence type="ECO:0000259" key="17">
    <source>
        <dbReference type="PROSITE" id="PS50280"/>
    </source>
</evidence>
<dbReference type="InterPro" id="IPR056438">
    <property type="entry name" value="Znf-C2H2_CTCF"/>
</dbReference>
<feature type="domain" description="C2H2-type" evidence="16">
    <location>
        <begin position="838"/>
        <end position="865"/>
    </location>
</feature>
<protein>
    <submittedName>
        <fullName evidence="18">Uncharacterized protein</fullName>
    </submittedName>
</protein>
<dbReference type="GO" id="GO:0001228">
    <property type="term" value="F:DNA-binding transcription activator activity, RNA polymerase II-specific"/>
    <property type="evidence" value="ECO:0007669"/>
    <property type="project" value="TreeGrafter"/>
</dbReference>
<evidence type="ECO:0000313" key="19">
    <source>
        <dbReference type="Proteomes" id="UP000828390"/>
    </source>
</evidence>
<evidence type="ECO:0000256" key="9">
    <source>
        <dbReference type="ARBA" id="ARBA00022833"/>
    </source>
</evidence>
<comment type="subcellular location">
    <subcellularLocation>
        <location evidence="1">Nucleus</location>
    </subcellularLocation>
</comment>
<dbReference type="PROSITE" id="PS50157">
    <property type="entry name" value="ZINC_FINGER_C2H2_2"/>
    <property type="match status" value="13"/>
</dbReference>
<evidence type="ECO:0000256" key="14">
    <source>
        <dbReference type="PROSITE-ProRule" id="PRU00042"/>
    </source>
</evidence>
<keyword evidence="9" id="KW-0862">Zinc</keyword>
<evidence type="ECO:0000256" key="8">
    <source>
        <dbReference type="ARBA" id="ARBA00022771"/>
    </source>
</evidence>
<dbReference type="FunFam" id="3.30.160.60:FF:001182">
    <property type="entry name" value="Zinc finger, C2H2 type"/>
    <property type="match status" value="1"/>
</dbReference>
<dbReference type="FunFam" id="3.30.160.60:FF:000512">
    <property type="entry name" value="zinc finger protein 197 isoform X1"/>
    <property type="match status" value="1"/>
</dbReference>
<comment type="similarity">
    <text evidence="2">Belongs to the krueppel C2H2-type zinc-finger protein family.</text>
</comment>
<dbReference type="Pfam" id="PF21549">
    <property type="entry name" value="PRDM2_PR"/>
    <property type="match status" value="1"/>
</dbReference>
<dbReference type="FunFam" id="3.30.160.60:FF:002452">
    <property type="entry name" value="zinc finger protein 142 isoform X4"/>
    <property type="match status" value="2"/>
</dbReference>
<dbReference type="CDD" id="cd19193">
    <property type="entry name" value="PR-SET_PRDM7_9"/>
    <property type="match status" value="1"/>
</dbReference>
<feature type="domain" description="C2H2-type" evidence="16">
    <location>
        <begin position="1006"/>
        <end position="1033"/>
    </location>
</feature>
<dbReference type="SUPFAM" id="SSF82199">
    <property type="entry name" value="SET domain"/>
    <property type="match status" value="1"/>
</dbReference>
<comment type="caution">
    <text evidence="18">The sequence shown here is derived from an EMBL/GenBank/DDBJ whole genome shotgun (WGS) entry which is preliminary data.</text>
</comment>
<dbReference type="InterPro" id="IPR001214">
    <property type="entry name" value="SET_dom"/>
</dbReference>
<keyword evidence="6" id="KW-0479">Metal-binding</keyword>
<dbReference type="SUPFAM" id="SSF57667">
    <property type="entry name" value="beta-beta-alpha zinc fingers"/>
    <property type="match status" value="7"/>
</dbReference>
<feature type="domain" description="C2H2-type" evidence="16">
    <location>
        <begin position="950"/>
        <end position="977"/>
    </location>
</feature>
<evidence type="ECO:0000256" key="12">
    <source>
        <dbReference type="ARBA" id="ARBA00023163"/>
    </source>
</evidence>
<feature type="domain" description="C2H2-type" evidence="16">
    <location>
        <begin position="724"/>
        <end position="753"/>
    </location>
</feature>
<dbReference type="FunFam" id="3.30.160.60:FF:000624">
    <property type="entry name" value="zinc finger protein 697"/>
    <property type="match status" value="1"/>
</dbReference>
<organism evidence="18 19">
    <name type="scientific">Dreissena polymorpha</name>
    <name type="common">Zebra mussel</name>
    <name type="synonym">Mytilus polymorpha</name>
    <dbReference type="NCBI Taxonomy" id="45954"/>
    <lineage>
        <taxon>Eukaryota</taxon>
        <taxon>Metazoa</taxon>
        <taxon>Spiralia</taxon>
        <taxon>Lophotrochozoa</taxon>
        <taxon>Mollusca</taxon>
        <taxon>Bivalvia</taxon>
        <taxon>Autobranchia</taxon>
        <taxon>Heteroconchia</taxon>
        <taxon>Euheterodonta</taxon>
        <taxon>Imparidentia</taxon>
        <taxon>Neoheterodontei</taxon>
        <taxon>Myida</taxon>
        <taxon>Dreissenoidea</taxon>
        <taxon>Dreissenidae</taxon>
        <taxon>Dreissena</taxon>
    </lineage>
</organism>
<dbReference type="SMART" id="SM00355">
    <property type="entry name" value="ZnF_C2H2"/>
    <property type="match status" value="12"/>
</dbReference>
<keyword evidence="7" id="KW-0677">Repeat</keyword>
<keyword evidence="3" id="KW-0489">Methyltransferase</keyword>